<dbReference type="AlphaFoldDB" id="C1FZ18"/>
<dbReference type="InterPro" id="IPR008313">
    <property type="entry name" value="GH125"/>
</dbReference>
<proteinExistence type="predicted"/>
<dbReference type="Proteomes" id="UP000001628">
    <property type="component" value="Unassembled WGS sequence"/>
</dbReference>
<dbReference type="Pfam" id="PF09507">
    <property type="entry name" value="CDC27"/>
    <property type="match status" value="1"/>
</dbReference>
<dbReference type="Gene3D" id="3.90.1030.20">
    <property type="entry name" value="DNA polymerase delta, p66 (Cdc27) subunit, wHTH domain"/>
    <property type="match status" value="1"/>
</dbReference>
<organism evidence="2 3">
    <name type="scientific">Paracoccidioides brasiliensis (strain Pb18)</name>
    <dbReference type="NCBI Taxonomy" id="502780"/>
    <lineage>
        <taxon>Eukaryota</taxon>
        <taxon>Fungi</taxon>
        <taxon>Dikarya</taxon>
        <taxon>Ascomycota</taxon>
        <taxon>Pezizomycotina</taxon>
        <taxon>Eurotiomycetes</taxon>
        <taxon>Eurotiomycetidae</taxon>
        <taxon>Onygenales</taxon>
        <taxon>Ajellomycetaceae</taxon>
        <taxon>Paracoccidioides</taxon>
    </lineage>
</organism>
<dbReference type="OMA" id="DYAEYSA"/>
<dbReference type="SMART" id="SM01149">
    <property type="entry name" value="DUF1237"/>
    <property type="match status" value="1"/>
</dbReference>
<dbReference type="GO" id="GO:0006260">
    <property type="term" value="P:DNA replication"/>
    <property type="evidence" value="ECO:0007669"/>
    <property type="project" value="InterPro"/>
</dbReference>
<dbReference type="SUPFAM" id="SSF48208">
    <property type="entry name" value="Six-hairpin glycosidases"/>
    <property type="match status" value="1"/>
</dbReference>
<sequence length="1080" mass="119621">MAAHYKKYLAEKVINEQEIVTYRSLSRALKVHSNLAKRMLYEFHRVENSKKPQSVHATYLITGTRLPTQRHHVLNGDAKKDGDDDIMQCSPFLSSQTGFQEDDTEDSPPVTSTTLVREEDLSEAKSQFQTIFSIFMHSVQPTRVQDLNVMSDIGHDIFESQIEDPLEYGKIYGMILNKNVMRRSGVPPPAPPPAAPAAAITKPKPKPVNAEEPSRPTKQEVPPLPPARAKDATSQPSSRVPSWQGAATAAESGSSSLKRGVSGNIFQAFARSKAKVKKETPEVESVFMLDDSSEEEREDLFLDTGTRSSSSKRESRREREEKLWKMMDEDEEMADAPEPPPPQSCEAVETLQSPQSKAGEEEEEEEEEGKEKGKEKDKEKEASAPATKGRRRGRRQVMKKTTAMDEDGFLITEEQPVWESFSEDDAPSVARRKPVVAVHAKPAGGRGGAKTGQGSITSFFGKKETPEPQEQTAAPQTFGPCVVWAGQASCREQGPSAPSARSAHSDPALLSSQAALPSRAAVLALLVCSNSARAADAHGQHYLQDSRQSLMDACPDYAEYSAVKHGPYSDGPLKLPFQRPVEACRTFVSPAVEQVIEEVTSRMVDKDLAQIFRNAFPNTLDTTVRWHTKGSESLLSPPPKKPKKPKKKPPVTLPSDEPWQGPQSFIVTGDINAEWLRDSANQLTQYQSLAKKDPALQTLIHGAINTQTEFILQAPYCNAFQPPPPSKLNPVLTPQHDIVHPVYERSVAFECKYELDSLASFLALSNKFYASTQSTAFVTPRWYRAVHTILRVIDEQSQPTFDSENGRYGRNEYTFLRQTTLGTETLNLGGIGNPLNNGTGLVRSAFRPSDDATIFGFFIPANAQMSVELRRTADTIRAAKGPEDLIKTLRQRAATIERGIREYGIVRHPKYGHVYAYEVDGYGSQVLMDDANLPSLLSLPLLGFGKVGDDVYRNTRRMVLEKAGNPYYLVGEAFEGVGGPHVGLQSAWPMSVLTRARTSTDDEEIIQSLGMVRNASLLGLVHESVNVNNVSEYTRSWFAWANSMFAQTILDLAERKPEIVFGKRGRRYRIAEDVAMGVEE</sequence>
<evidence type="ECO:0000313" key="2">
    <source>
        <dbReference type="EMBL" id="EEH44755.2"/>
    </source>
</evidence>
<dbReference type="GO" id="GO:0005975">
    <property type="term" value="P:carbohydrate metabolic process"/>
    <property type="evidence" value="ECO:0007669"/>
    <property type="project" value="InterPro"/>
</dbReference>
<feature type="region of interest" description="Disordered" evidence="1">
    <location>
        <begin position="629"/>
        <end position="662"/>
    </location>
</feature>
<dbReference type="Pfam" id="PF06824">
    <property type="entry name" value="Glyco_hydro_125"/>
    <property type="match status" value="1"/>
</dbReference>
<feature type="compositionally biased region" description="Basic and acidic residues" evidence="1">
    <location>
        <begin position="369"/>
        <end position="382"/>
    </location>
</feature>
<dbReference type="GO" id="GO:0043625">
    <property type="term" value="C:delta DNA polymerase complex"/>
    <property type="evidence" value="ECO:0007669"/>
    <property type="project" value="InterPro"/>
</dbReference>
<reference evidence="2 3" key="1">
    <citation type="journal article" date="2011" name="PLoS Genet.">
        <title>Comparative genomic analysis of human fungal pathogens causing paracoccidioidomycosis.</title>
        <authorList>
            <person name="Desjardins C.A."/>
            <person name="Champion M.D."/>
            <person name="Holder J.W."/>
            <person name="Muszewska A."/>
            <person name="Goldberg J."/>
            <person name="Bailao A.M."/>
            <person name="Brigido M.M."/>
            <person name="Ferreira M.E."/>
            <person name="Garcia A.M."/>
            <person name="Grynberg M."/>
            <person name="Gujja S."/>
            <person name="Heiman D.I."/>
            <person name="Henn M.R."/>
            <person name="Kodira C.D."/>
            <person name="Leon-Narvaez H."/>
            <person name="Longo L.V."/>
            <person name="Ma L.J."/>
            <person name="Malavazi I."/>
            <person name="Matsuo A.L."/>
            <person name="Morais F.V."/>
            <person name="Pereira M."/>
            <person name="Rodriguez-Brito S."/>
            <person name="Sakthikumar S."/>
            <person name="Salem-Izacc S.M."/>
            <person name="Sykes S.M."/>
            <person name="Teixeira M.M."/>
            <person name="Vallejo M.C."/>
            <person name="Walter M.E."/>
            <person name="Yandava C."/>
            <person name="Young S."/>
            <person name="Zeng Q."/>
            <person name="Zucker J."/>
            <person name="Felipe M.S."/>
            <person name="Goldman G.H."/>
            <person name="Haas B.J."/>
            <person name="McEwen J.G."/>
            <person name="Nino-Vega G."/>
            <person name="Puccia R."/>
            <person name="San-Blas G."/>
            <person name="Soares C.M."/>
            <person name="Birren B.W."/>
            <person name="Cuomo C.A."/>
        </authorList>
    </citation>
    <scope>NUCLEOTIDE SEQUENCE [LARGE SCALE GENOMIC DNA]</scope>
    <source>
        <strain evidence="2 3">Pb18</strain>
    </source>
</reference>
<dbReference type="HOGENOM" id="CLU_010088_0_0_1"/>
<dbReference type="InterPro" id="IPR012341">
    <property type="entry name" value="6hp_glycosidase-like_sf"/>
</dbReference>
<dbReference type="InParanoid" id="C1FZ18"/>
<evidence type="ECO:0008006" key="4">
    <source>
        <dbReference type="Google" id="ProtNLM"/>
    </source>
</evidence>
<protein>
    <recommendedName>
        <fullName evidence="4">DNA polymerase delta subunit 3</fullName>
    </recommendedName>
</protein>
<feature type="compositionally biased region" description="Basic and acidic residues" evidence="1">
    <location>
        <begin position="311"/>
        <end position="327"/>
    </location>
</feature>
<dbReference type="GO" id="GO:0003824">
    <property type="term" value="F:catalytic activity"/>
    <property type="evidence" value="ECO:0007669"/>
    <property type="project" value="UniProtKB-ARBA"/>
</dbReference>
<dbReference type="VEuPathDB" id="FungiDB:PADG_01044"/>
<dbReference type="PANTHER" id="PTHR31047:SF0">
    <property type="entry name" value="MEIOTICALLY UP-REGULATED GENE 157 PROTEIN"/>
    <property type="match status" value="1"/>
</dbReference>
<evidence type="ECO:0000256" key="1">
    <source>
        <dbReference type="SAM" id="MobiDB-lite"/>
    </source>
</evidence>
<feature type="region of interest" description="Disordered" evidence="1">
    <location>
        <begin position="185"/>
        <end position="411"/>
    </location>
</feature>
<feature type="compositionally biased region" description="Basic residues" evidence="1">
    <location>
        <begin position="640"/>
        <end position="649"/>
    </location>
</feature>
<dbReference type="PANTHER" id="PTHR31047">
    <property type="entry name" value="MEIOTICALLY UP-REGULATED GENE 157 PROTEIN"/>
    <property type="match status" value="1"/>
</dbReference>
<dbReference type="KEGG" id="pbn:PADG_01044"/>
<dbReference type="InterPro" id="IPR008928">
    <property type="entry name" value="6-hairpin_glycosidase_sf"/>
</dbReference>
<feature type="compositionally biased region" description="Polar residues" evidence="1">
    <location>
        <begin position="232"/>
        <end position="241"/>
    </location>
</feature>
<evidence type="ECO:0000313" key="3">
    <source>
        <dbReference type="Proteomes" id="UP000001628"/>
    </source>
</evidence>
<name>C1FZ18_PARBD</name>
<feature type="compositionally biased region" description="Basic residues" evidence="1">
    <location>
        <begin position="388"/>
        <end position="398"/>
    </location>
</feature>
<dbReference type="Gene3D" id="1.50.10.10">
    <property type="match status" value="1"/>
</dbReference>
<feature type="compositionally biased region" description="Pro residues" evidence="1">
    <location>
        <begin position="186"/>
        <end position="195"/>
    </location>
</feature>
<dbReference type="InterPro" id="IPR019038">
    <property type="entry name" value="POLD3"/>
</dbReference>
<accession>C1FZ18</accession>
<dbReference type="RefSeq" id="XP_010756097.1">
    <property type="nucleotide sequence ID" value="XM_010757795.1"/>
</dbReference>
<keyword evidence="3" id="KW-1185">Reference proteome</keyword>
<dbReference type="EMBL" id="KN275957">
    <property type="protein sequence ID" value="EEH44755.2"/>
    <property type="molecule type" value="Genomic_DNA"/>
</dbReference>
<gene>
    <name evidence="2" type="ORF">PADG_01044</name>
</gene>
<dbReference type="InterPro" id="IPR041913">
    <property type="entry name" value="POLD3_sf"/>
</dbReference>
<dbReference type="eggNOG" id="ENOG502QR7D">
    <property type="taxonomic scope" value="Eukaryota"/>
</dbReference>
<feature type="compositionally biased region" description="Low complexity" evidence="1">
    <location>
        <begin position="245"/>
        <end position="256"/>
    </location>
</feature>
<dbReference type="GeneID" id="22580783"/>
<dbReference type="STRING" id="502780.C1FZ18"/>
<dbReference type="OrthoDB" id="7771656at2759"/>